<proteinExistence type="predicted"/>
<evidence type="ECO:0000313" key="1">
    <source>
        <dbReference type="EMBL" id="KAF9487547.1"/>
    </source>
</evidence>
<dbReference type="AlphaFoldDB" id="A0A9P5ZHK6"/>
<evidence type="ECO:0000313" key="2">
    <source>
        <dbReference type="Proteomes" id="UP000807025"/>
    </source>
</evidence>
<keyword evidence="2" id="KW-1185">Reference proteome</keyword>
<accession>A0A9P5ZHK6</accession>
<comment type="caution">
    <text evidence="1">The sequence shown here is derived from an EMBL/GenBank/DDBJ whole genome shotgun (WGS) entry which is preliminary data.</text>
</comment>
<sequence length="267" mass="29759">MTESESKSKSSGDTLEASMLFLSGVSLAIELAKVYKPAADTLMMTDSMSEYYNLTDQTVSNYNQTWHEIHASEIPECPESNEGVTAESHANDTMIQGDLDDRPLNYLVLNLLKPPNMGESHFENKTMHQESSTKTFVAFQCPESTLTVTQQSSKLNFSIWKSNLKHQITKCLKLNLHIHLNAQDTTALIMPKRWKAMAHAHVCSHSISMNLNVPSTSQEPVLKNPKPWTAPRPTLSMKLELEDANGTLGIWSTGQPTDALFLLIKVP</sequence>
<dbReference type="Proteomes" id="UP000807025">
    <property type="component" value="Unassembled WGS sequence"/>
</dbReference>
<name>A0A9P5ZHK6_PLEER</name>
<protein>
    <submittedName>
        <fullName evidence="1">Uncharacterized protein</fullName>
    </submittedName>
</protein>
<gene>
    <name evidence="1" type="ORF">BDN71DRAFT_1436771</name>
</gene>
<dbReference type="EMBL" id="MU154768">
    <property type="protein sequence ID" value="KAF9487547.1"/>
    <property type="molecule type" value="Genomic_DNA"/>
</dbReference>
<organism evidence="1 2">
    <name type="scientific">Pleurotus eryngii</name>
    <name type="common">Boletus of the steppes</name>
    <dbReference type="NCBI Taxonomy" id="5323"/>
    <lineage>
        <taxon>Eukaryota</taxon>
        <taxon>Fungi</taxon>
        <taxon>Dikarya</taxon>
        <taxon>Basidiomycota</taxon>
        <taxon>Agaricomycotina</taxon>
        <taxon>Agaricomycetes</taxon>
        <taxon>Agaricomycetidae</taxon>
        <taxon>Agaricales</taxon>
        <taxon>Pleurotineae</taxon>
        <taxon>Pleurotaceae</taxon>
        <taxon>Pleurotus</taxon>
    </lineage>
</organism>
<reference evidence="1" key="1">
    <citation type="submission" date="2020-11" db="EMBL/GenBank/DDBJ databases">
        <authorList>
            <consortium name="DOE Joint Genome Institute"/>
            <person name="Ahrendt S."/>
            <person name="Riley R."/>
            <person name="Andreopoulos W."/>
            <person name="Labutti K."/>
            <person name="Pangilinan J."/>
            <person name="Ruiz-Duenas F.J."/>
            <person name="Barrasa J.M."/>
            <person name="Sanchez-Garcia M."/>
            <person name="Camarero S."/>
            <person name="Miyauchi S."/>
            <person name="Serrano A."/>
            <person name="Linde D."/>
            <person name="Babiker R."/>
            <person name="Drula E."/>
            <person name="Ayuso-Fernandez I."/>
            <person name="Pacheco R."/>
            <person name="Padilla G."/>
            <person name="Ferreira P."/>
            <person name="Barriuso J."/>
            <person name="Kellner H."/>
            <person name="Castanera R."/>
            <person name="Alfaro M."/>
            <person name="Ramirez L."/>
            <person name="Pisabarro A.G."/>
            <person name="Kuo A."/>
            <person name="Tritt A."/>
            <person name="Lipzen A."/>
            <person name="He G."/>
            <person name="Yan M."/>
            <person name="Ng V."/>
            <person name="Cullen D."/>
            <person name="Martin F."/>
            <person name="Rosso M.-N."/>
            <person name="Henrissat B."/>
            <person name="Hibbett D."/>
            <person name="Martinez A.T."/>
            <person name="Grigoriev I.V."/>
        </authorList>
    </citation>
    <scope>NUCLEOTIDE SEQUENCE</scope>
    <source>
        <strain evidence="1">ATCC 90797</strain>
    </source>
</reference>